<dbReference type="Pfam" id="PF01121">
    <property type="entry name" value="CoaE"/>
    <property type="match status" value="1"/>
</dbReference>
<dbReference type="EMBL" id="JARMAB010000011">
    <property type="protein sequence ID" value="MED1203223.1"/>
    <property type="molecule type" value="Genomic_DNA"/>
</dbReference>
<sequence length="200" mass="22484">MASIIGLTGGIASGKSTVAKMLIEKGFIVVDADLAARKVVEKGETAYYQIVREFGESILNEDKSINRTALGDIIFNHNDKRLLLNSFVHPAVRAYMNKEKNAAIADGRHTIFLDIPLLFESKLMSMVEKTILVFVDEDVQLERLMLRNQLSEQDARARISSQMPLREKILLADAVINNNGSLVETEKQLNSYIHEWKLIP</sequence>
<dbReference type="HAMAP" id="MF_00376">
    <property type="entry name" value="Dephospho_CoA_kinase"/>
    <property type="match status" value="1"/>
</dbReference>
<comment type="caution">
    <text evidence="5">The sequence shown here is derived from an EMBL/GenBank/DDBJ whole genome shotgun (WGS) entry which is preliminary data.</text>
</comment>
<protein>
    <recommendedName>
        <fullName evidence="3 4">Dephospho-CoA kinase</fullName>
        <ecNumber evidence="3 4">2.7.1.24</ecNumber>
    </recommendedName>
    <alternativeName>
        <fullName evidence="3">Dephosphocoenzyme A kinase</fullName>
    </alternativeName>
</protein>
<dbReference type="InterPro" id="IPR001977">
    <property type="entry name" value="Depp_CoAkinase"/>
</dbReference>
<feature type="binding site" evidence="3">
    <location>
        <begin position="12"/>
        <end position="17"/>
    </location>
    <ligand>
        <name>ATP</name>
        <dbReference type="ChEBI" id="CHEBI:30616"/>
    </ligand>
</feature>
<dbReference type="InterPro" id="IPR027417">
    <property type="entry name" value="P-loop_NTPase"/>
</dbReference>
<dbReference type="PANTHER" id="PTHR10695">
    <property type="entry name" value="DEPHOSPHO-COA KINASE-RELATED"/>
    <property type="match status" value="1"/>
</dbReference>
<dbReference type="PROSITE" id="PS51219">
    <property type="entry name" value="DPCK"/>
    <property type="match status" value="1"/>
</dbReference>
<comment type="similarity">
    <text evidence="3">Belongs to the CoaE family.</text>
</comment>
<evidence type="ECO:0000256" key="3">
    <source>
        <dbReference type="HAMAP-Rule" id="MF_00376"/>
    </source>
</evidence>
<comment type="catalytic activity">
    <reaction evidence="3">
        <text>3'-dephospho-CoA + ATP = ADP + CoA + H(+)</text>
        <dbReference type="Rhea" id="RHEA:18245"/>
        <dbReference type="ChEBI" id="CHEBI:15378"/>
        <dbReference type="ChEBI" id="CHEBI:30616"/>
        <dbReference type="ChEBI" id="CHEBI:57287"/>
        <dbReference type="ChEBI" id="CHEBI:57328"/>
        <dbReference type="ChEBI" id="CHEBI:456216"/>
        <dbReference type="EC" id="2.7.1.24"/>
    </reaction>
</comment>
<dbReference type="SUPFAM" id="SSF52540">
    <property type="entry name" value="P-loop containing nucleoside triphosphate hydrolases"/>
    <property type="match status" value="1"/>
</dbReference>
<keyword evidence="3" id="KW-0173">Coenzyme A biosynthesis</keyword>
<comment type="function">
    <text evidence="3">Catalyzes the phosphorylation of the 3'-hydroxyl group of dephosphocoenzyme A to form coenzyme A.</text>
</comment>
<keyword evidence="6" id="KW-1185">Reference proteome</keyword>
<keyword evidence="3 5" id="KW-0808">Transferase</keyword>
<dbReference type="NCBIfam" id="TIGR00152">
    <property type="entry name" value="dephospho-CoA kinase"/>
    <property type="match status" value="1"/>
</dbReference>
<evidence type="ECO:0000313" key="5">
    <source>
        <dbReference type="EMBL" id="MED1203223.1"/>
    </source>
</evidence>
<evidence type="ECO:0000256" key="4">
    <source>
        <dbReference type="NCBIfam" id="TIGR00152"/>
    </source>
</evidence>
<organism evidence="5 6">
    <name type="scientific">Heyndrickxia acidicola</name>
    <dbReference type="NCBI Taxonomy" id="209389"/>
    <lineage>
        <taxon>Bacteria</taxon>
        <taxon>Bacillati</taxon>
        <taxon>Bacillota</taxon>
        <taxon>Bacilli</taxon>
        <taxon>Bacillales</taxon>
        <taxon>Bacillaceae</taxon>
        <taxon>Heyndrickxia</taxon>
    </lineage>
</organism>
<comment type="subcellular location">
    <subcellularLocation>
        <location evidence="3">Cytoplasm</location>
    </subcellularLocation>
</comment>
<accession>A0ABU6MFN0</accession>
<gene>
    <name evidence="3 5" type="primary">coaE</name>
    <name evidence="5" type="ORF">P4T90_09030</name>
</gene>
<keyword evidence="1 3" id="KW-0547">Nucleotide-binding</keyword>
<name>A0ABU6MFN0_9BACI</name>
<keyword evidence="3 5" id="KW-0418">Kinase</keyword>
<dbReference type="Proteomes" id="UP001341444">
    <property type="component" value="Unassembled WGS sequence"/>
</dbReference>
<proteinExistence type="inferred from homology"/>
<keyword evidence="2 3" id="KW-0067">ATP-binding</keyword>
<dbReference type="Gene3D" id="3.40.50.300">
    <property type="entry name" value="P-loop containing nucleotide triphosphate hydrolases"/>
    <property type="match status" value="1"/>
</dbReference>
<evidence type="ECO:0000256" key="1">
    <source>
        <dbReference type="ARBA" id="ARBA00022741"/>
    </source>
</evidence>
<comment type="pathway">
    <text evidence="3">Cofactor biosynthesis; coenzyme A biosynthesis; CoA from (R)-pantothenate: step 5/5.</text>
</comment>
<dbReference type="PANTHER" id="PTHR10695:SF46">
    <property type="entry name" value="BIFUNCTIONAL COENZYME A SYNTHASE-RELATED"/>
    <property type="match status" value="1"/>
</dbReference>
<evidence type="ECO:0000313" key="6">
    <source>
        <dbReference type="Proteomes" id="UP001341444"/>
    </source>
</evidence>
<dbReference type="GO" id="GO:0004140">
    <property type="term" value="F:dephospho-CoA kinase activity"/>
    <property type="evidence" value="ECO:0007669"/>
    <property type="project" value="UniProtKB-EC"/>
</dbReference>
<dbReference type="EC" id="2.7.1.24" evidence="3 4"/>
<reference evidence="5 6" key="1">
    <citation type="submission" date="2023-03" db="EMBL/GenBank/DDBJ databases">
        <title>Bacillus Genome Sequencing.</title>
        <authorList>
            <person name="Dunlap C."/>
        </authorList>
    </citation>
    <scope>NUCLEOTIDE SEQUENCE [LARGE SCALE GENOMIC DNA]</scope>
    <source>
        <strain evidence="5 6">B-23453</strain>
    </source>
</reference>
<dbReference type="RefSeq" id="WP_066261633.1">
    <property type="nucleotide sequence ID" value="NZ_JARMAB010000011.1"/>
</dbReference>
<dbReference type="CDD" id="cd02022">
    <property type="entry name" value="DPCK"/>
    <property type="match status" value="1"/>
</dbReference>
<keyword evidence="3" id="KW-0963">Cytoplasm</keyword>
<evidence type="ECO:0000256" key="2">
    <source>
        <dbReference type="ARBA" id="ARBA00022840"/>
    </source>
</evidence>